<evidence type="ECO:0000313" key="6">
    <source>
        <dbReference type="EMBL" id="GHP07789.1"/>
    </source>
</evidence>
<dbReference type="AlphaFoldDB" id="A0A830HS26"/>
<organism evidence="6 7">
    <name type="scientific">Pycnococcus provasolii</name>
    <dbReference type="NCBI Taxonomy" id="41880"/>
    <lineage>
        <taxon>Eukaryota</taxon>
        <taxon>Viridiplantae</taxon>
        <taxon>Chlorophyta</taxon>
        <taxon>Pseudoscourfieldiophyceae</taxon>
        <taxon>Pseudoscourfieldiales</taxon>
        <taxon>Pycnococcaceae</taxon>
        <taxon>Pycnococcus</taxon>
    </lineage>
</organism>
<keyword evidence="3 5" id="KW-1133">Transmembrane helix</keyword>
<proteinExistence type="predicted"/>
<protein>
    <recommendedName>
        <fullName evidence="8">CMP-sialic acid transporter</fullName>
    </recommendedName>
</protein>
<dbReference type="Pfam" id="PF04142">
    <property type="entry name" value="Nuc_sug_transp"/>
    <property type="match status" value="1"/>
</dbReference>
<accession>A0A830HS26</accession>
<dbReference type="InterPro" id="IPR007271">
    <property type="entry name" value="Nuc_sug_transpt"/>
</dbReference>
<dbReference type="GO" id="GO:0015165">
    <property type="term" value="F:pyrimidine nucleotide-sugar transmembrane transporter activity"/>
    <property type="evidence" value="ECO:0007669"/>
    <property type="project" value="InterPro"/>
</dbReference>
<evidence type="ECO:0000256" key="4">
    <source>
        <dbReference type="ARBA" id="ARBA00023136"/>
    </source>
</evidence>
<evidence type="ECO:0000256" key="2">
    <source>
        <dbReference type="ARBA" id="ARBA00022692"/>
    </source>
</evidence>
<evidence type="ECO:0000256" key="5">
    <source>
        <dbReference type="SAM" id="Phobius"/>
    </source>
</evidence>
<comment type="subcellular location">
    <subcellularLocation>
        <location evidence="1">Membrane</location>
        <topology evidence="1">Multi-pass membrane protein</topology>
    </subcellularLocation>
</comment>
<dbReference type="GO" id="GO:0000139">
    <property type="term" value="C:Golgi membrane"/>
    <property type="evidence" value="ECO:0007669"/>
    <property type="project" value="InterPro"/>
</dbReference>
<evidence type="ECO:0008006" key="8">
    <source>
        <dbReference type="Google" id="ProtNLM"/>
    </source>
</evidence>
<dbReference type="PANTHER" id="PTHR10231">
    <property type="entry name" value="NUCLEOTIDE-SUGAR TRANSMEMBRANE TRANSPORTER"/>
    <property type="match status" value="1"/>
</dbReference>
<feature type="transmembrane region" description="Helical" evidence="5">
    <location>
        <begin position="293"/>
        <end position="313"/>
    </location>
</feature>
<name>A0A830HS26_9CHLO</name>
<evidence type="ECO:0000256" key="1">
    <source>
        <dbReference type="ARBA" id="ARBA00004141"/>
    </source>
</evidence>
<feature type="transmembrane region" description="Helical" evidence="5">
    <location>
        <begin position="156"/>
        <end position="179"/>
    </location>
</feature>
<dbReference type="OrthoDB" id="408493at2759"/>
<dbReference type="EMBL" id="BNJQ01000018">
    <property type="protein sequence ID" value="GHP07789.1"/>
    <property type="molecule type" value="Genomic_DNA"/>
</dbReference>
<evidence type="ECO:0000256" key="3">
    <source>
        <dbReference type="ARBA" id="ARBA00022989"/>
    </source>
</evidence>
<keyword evidence="7" id="KW-1185">Reference proteome</keyword>
<reference evidence="6" key="1">
    <citation type="submission" date="2020-10" db="EMBL/GenBank/DDBJ databases">
        <title>Unveiling of a novel bifunctional photoreceptor, Dualchrome1, isolated from a cosmopolitan green alga.</title>
        <authorList>
            <person name="Suzuki S."/>
            <person name="Kawachi M."/>
        </authorList>
    </citation>
    <scope>NUCLEOTIDE SEQUENCE</scope>
    <source>
        <strain evidence="6">NIES 2893</strain>
    </source>
</reference>
<keyword evidence="2 5" id="KW-0812">Transmembrane</keyword>
<evidence type="ECO:0000313" key="7">
    <source>
        <dbReference type="Proteomes" id="UP000660262"/>
    </source>
</evidence>
<keyword evidence="4 5" id="KW-0472">Membrane</keyword>
<feature type="transmembrane region" description="Helical" evidence="5">
    <location>
        <begin position="266"/>
        <end position="286"/>
    </location>
</feature>
<gene>
    <name evidence="6" type="ORF">PPROV_000653100</name>
</gene>
<sequence>MKFLIGNMCFVPPGDTATNHQKVVASVLLMCLTCSQGLLMTISKVGGRFPYNVASVPLLAELVKLVVSMGMLYCQRRWSSRDESSGSSGCQVTLTWSAVRLYPVVQVITVVQNSVQYYCMAYVDAATYQILGNAKIIACGVLLTFALRRRLCRSQWLALVLLTMGCATAQVSGCGSSMLAAPLEGYALGLFSAILGATAGVYQEFVMKATADSLHWQNAQLAAFAAAASAARLWQESGSRGALGMASSEAPETGGFLSDIVSGYTWLAWLTVANLALSGILAGWVLKYADTIARSFAGSGAMLLTAVLSIFFLDLAPTLQLVISVVVSACAASLFFHPPELSALQPVSGVYHPGLSVVPSHASYNVTSAYSMPPHAGSGGVDIRAPLLPVHRTDSRRRLDD</sequence>
<comment type="caution">
    <text evidence="6">The sequence shown here is derived from an EMBL/GenBank/DDBJ whole genome shotgun (WGS) entry which is preliminary data.</text>
</comment>
<dbReference type="Proteomes" id="UP000660262">
    <property type="component" value="Unassembled WGS sequence"/>
</dbReference>